<dbReference type="RefSeq" id="XP_024673356.1">
    <property type="nucleotide sequence ID" value="XM_024817218.1"/>
</dbReference>
<feature type="region of interest" description="Disordered" evidence="2">
    <location>
        <begin position="269"/>
        <end position="289"/>
    </location>
</feature>
<evidence type="ECO:0000256" key="2">
    <source>
        <dbReference type="SAM" id="MobiDB-lite"/>
    </source>
</evidence>
<dbReference type="EMBL" id="KZ559130">
    <property type="protein sequence ID" value="PLB39344.1"/>
    <property type="molecule type" value="Genomic_DNA"/>
</dbReference>
<dbReference type="GO" id="GO:0006366">
    <property type="term" value="P:transcription by RNA polymerase II"/>
    <property type="evidence" value="ECO:0007669"/>
    <property type="project" value="InterPro"/>
</dbReference>
<dbReference type="Proteomes" id="UP000234585">
    <property type="component" value="Unassembled WGS sequence"/>
</dbReference>
<feature type="region of interest" description="Disordered" evidence="2">
    <location>
        <begin position="400"/>
        <end position="432"/>
    </location>
</feature>
<evidence type="ECO:0000313" key="5">
    <source>
        <dbReference type="EMBL" id="PLB39344.1"/>
    </source>
</evidence>
<organism evidence="5 6">
    <name type="scientific">Aspergillus candidus</name>
    <dbReference type="NCBI Taxonomy" id="41067"/>
    <lineage>
        <taxon>Eukaryota</taxon>
        <taxon>Fungi</taxon>
        <taxon>Dikarya</taxon>
        <taxon>Ascomycota</taxon>
        <taxon>Pezizomycotina</taxon>
        <taxon>Eurotiomycetes</taxon>
        <taxon>Eurotiomycetidae</taxon>
        <taxon>Eurotiales</taxon>
        <taxon>Aspergillaceae</taxon>
        <taxon>Aspergillus</taxon>
        <taxon>Aspergillus subgen. Circumdati</taxon>
    </lineage>
</organism>
<keyword evidence="6" id="KW-1185">Reference proteome</keyword>
<reference evidence="5 6" key="1">
    <citation type="submission" date="2017-12" db="EMBL/GenBank/DDBJ databases">
        <authorList>
            <consortium name="DOE Joint Genome Institute"/>
            <person name="Haridas S."/>
            <person name="Kjaerbolling I."/>
            <person name="Vesth T.C."/>
            <person name="Frisvad J.C."/>
            <person name="Nybo J.L."/>
            <person name="Theobald S."/>
            <person name="Kuo A."/>
            <person name="Bowyer P."/>
            <person name="Matsuda Y."/>
            <person name="Mondo S."/>
            <person name="Lyhne E.K."/>
            <person name="Kogle M.E."/>
            <person name="Clum A."/>
            <person name="Lipzen A."/>
            <person name="Salamov A."/>
            <person name="Ngan C.Y."/>
            <person name="Daum C."/>
            <person name="Chiniquy J."/>
            <person name="Barry K."/>
            <person name="LaButti K."/>
            <person name="Simmons B.A."/>
            <person name="Magnuson J.K."/>
            <person name="Mortensen U.H."/>
            <person name="Larsen T.O."/>
            <person name="Grigoriev I.V."/>
            <person name="Baker S.E."/>
            <person name="Andersen M.R."/>
            <person name="Nordberg H.P."/>
            <person name="Cantor M.N."/>
            <person name="Hua S.X."/>
        </authorList>
    </citation>
    <scope>NUCLEOTIDE SEQUENCE [LARGE SCALE GENOMIC DNA]</scope>
    <source>
        <strain evidence="5 6">CBS 102.13</strain>
    </source>
</reference>
<dbReference type="InterPro" id="IPR039913">
    <property type="entry name" value="RPAP1/Rba50"/>
</dbReference>
<dbReference type="STRING" id="41067.A0A2I2FFE5"/>
<evidence type="ECO:0000256" key="1">
    <source>
        <dbReference type="ARBA" id="ARBA00009953"/>
    </source>
</evidence>
<dbReference type="InterPro" id="IPR013929">
    <property type="entry name" value="RPAP1_C"/>
</dbReference>
<feature type="region of interest" description="Disordered" evidence="2">
    <location>
        <begin position="33"/>
        <end position="121"/>
    </location>
</feature>
<gene>
    <name evidence="5" type="ORF">BDW47DRAFT_130980</name>
</gene>
<feature type="compositionally biased region" description="Low complexity" evidence="2">
    <location>
        <begin position="162"/>
        <end position="179"/>
    </location>
</feature>
<evidence type="ECO:0000259" key="3">
    <source>
        <dbReference type="Pfam" id="PF08620"/>
    </source>
</evidence>
<feature type="compositionally biased region" description="Basic and acidic residues" evidence="2">
    <location>
        <begin position="74"/>
        <end position="83"/>
    </location>
</feature>
<evidence type="ECO:0000313" key="6">
    <source>
        <dbReference type="Proteomes" id="UP000234585"/>
    </source>
</evidence>
<feature type="domain" description="RPAP1 N-terminal" evidence="4">
    <location>
        <begin position="96"/>
        <end position="139"/>
    </location>
</feature>
<dbReference type="Pfam" id="PF08621">
    <property type="entry name" value="RPAP1_N"/>
    <property type="match status" value="1"/>
</dbReference>
<feature type="compositionally biased region" description="Basic and acidic residues" evidence="2">
    <location>
        <begin position="91"/>
        <end position="102"/>
    </location>
</feature>
<dbReference type="PANTHER" id="PTHR21483:SF18">
    <property type="entry name" value="RNA POLYMERASE II-ASSOCIATED PROTEIN 1"/>
    <property type="match status" value="1"/>
</dbReference>
<feature type="domain" description="RPAP1 C-terminal" evidence="3">
    <location>
        <begin position="303"/>
        <end position="370"/>
    </location>
</feature>
<sequence length="471" mass="50014">MAFRGERFVIDLDSDDENVPDSSSVAIPGMIGEIRERSPAAAPAPPTLKAPSTTGFPAPRRRVKTSAFKQRQQGKAEKVEKASEVSPPPVSEEKAAIDDQNRRQLQAMSTEQIEREREELMESLDTGLLERFLRRARIDGSGDSPADSTDRQSTGDTDQKGQTQPATTATPPEVESLAPKNPPLPSPPAKASVAAAAAAATNTTSSRDDLPPSQLPPDLRAAAEAALPADLHFPTPPQASQAPNLDPNSPSFLTDLQTHYFPNISHNPSALDWLQPPPASTDSPDVTSAYHPASEAEAVHPADLRFSLLGTVLAPRTALALPTSLGLHHHGKDPHAAGYTVPELAILGRSSFPAQRCIAWQVLGRILYRLGKGQLGERGTPLVEGLWGVIENERVVPAMLNEADGSTTGPTSRRASDRRGSSSEGQVGSGLQGAVGRHASAVAWAVEGVWLWQMGGAGDRGVIKENAVRSQ</sequence>
<evidence type="ECO:0000259" key="4">
    <source>
        <dbReference type="Pfam" id="PF08621"/>
    </source>
</evidence>
<accession>A0A2I2FFE5</accession>
<feature type="region of interest" description="Disordered" evidence="2">
    <location>
        <begin position="136"/>
        <end position="217"/>
    </location>
</feature>
<dbReference type="Pfam" id="PF08620">
    <property type="entry name" value="RPAP1_C"/>
    <property type="match status" value="1"/>
</dbReference>
<dbReference type="OrthoDB" id="348201at2759"/>
<name>A0A2I2FFE5_ASPCN</name>
<dbReference type="InterPro" id="IPR013930">
    <property type="entry name" value="RPAP1_N"/>
</dbReference>
<dbReference type="GeneID" id="36524378"/>
<proteinExistence type="inferred from homology"/>
<comment type="similarity">
    <text evidence="1">Belongs to the RPAP1 family.</text>
</comment>
<dbReference type="PANTHER" id="PTHR21483">
    <property type="entry name" value="RNA POLYMERASE II-ASSOCIATED PROTEIN 1"/>
    <property type="match status" value="1"/>
</dbReference>
<feature type="compositionally biased region" description="Low complexity" evidence="2">
    <location>
        <begin position="189"/>
        <end position="205"/>
    </location>
</feature>
<dbReference type="AlphaFoldDB" id="A0A2I2FFE5"/>
<evidence type="ECO:0008006" key="7">
    <source>
        <dbReference type="Google" id="ProtNLM"/>
    </source>
</evidence>
<protein>
    <recommendedName>
        <fullName evidence="7">RPAP1-like protein</fullName>
    </recommendedName>
</protein>
<feature type="region of interest" description="Disordered" evidence="2">
    <location>
        <begin position="231"/>
        <end position="254"/>
    </location>
</feature>
<feature type="compositionally biased region" description="Polar residues" evidence="2">
    <location>
        <begin position="238"/>
        <end position="254"/>
    </location>
</feature>